<protein>
    <recommendedName>
        <fullName evidence="3">DUF4198 domain-containing protein</fullName>
    </recommendedName>
</protein>
<keyword evidence="2" id="KW-1185">Reference proteome</keyword>
<reference evidence="1 2" key="1">
    <citation type="submission" date="2018-06" db="EMBL/GenBank/DDBJ databases">
        <title>Three novel Pseudomonas species isolated from symptomatic oak.</title>
        <authorList>
            <person name="Bueno-Gonzalez V."/>
            <person name="Brady C."/>
        </authorList>
    </citation>
    <scope>NUCLEOTIDE SEQUENCE [LARGE SCALE GENOMIC DNA]</scope>
    <source>
        <strain evidence="1 2">P17C</strain>
    </source>
</reference>
<organism evidence="1 2">
    <name type="scientific">Stutzerimonas kirkiae</name>
    <dbReference type="NCBI Taxonomy" id="2211392"/>
    <lineage>
        <taxon>Bacteria</taxon>
        <taxon>Pseudomonadati</taxon>
        <taxon>Pseudomonadota</taxon>
        <taxon>Gammaproteobacteria</taxon>
        <taxon>Pseudomonadales</taxon>
        <taxon>Pseudomonadaceae</taxon>
        <taxon>Stutzerimonas</taxon>
    </lineage>
</organism>
<comment type="caution">
    <text evidence="1">The sequence shown here is derived from an EMBL/GenBank/DDBJ whole genome shotgun (WGS) entry which is preliminary data.</text>
</comment>
<sequence>MTPFNSLRTTLGLGTLFALPMAQADYLWIERSAGQPAKAYLSEFQPGEHLDLGKLREPAVRLAEGKGEAPRVEANGYLISAPVAGDLRLQAKLPEGGKLVIYEAKEGRGETKAVNDLELVPTTPGGNTFKLHWKGSVVSASQVNVYTSEQWNRTLKPAEDGSVTLDPVFPARYVLEVTAEVNGAATVEGKRYESVVHVATLSFDVPR</sequence>
<evidence type="ECO:0000313" key="1">
    <source>
        <dbReference type="EMBL" id="TBU99157.1"/>
    </source>
</evidence>
<evidence type="ECO:0008006" key="3">
    <source>
        <dbReference type="Google" id="ProtNLM"/>
    </source>
</evidence>
<evidence type="ECO:0000313" key="2">
    <source>
        <dbReference type="Proteomes" id="UP000292639"/>
    </source>
</evidence>
<dbReference type="EMBL" id="QJUP01000002">
    <property type="protein sequence ID" value="TBU99157.1"/>
    <property type="molecule type" value="Genomic_DNA"/>
</dbReference>
<accession>A0A4V2KDF5</accession>
<proteinExistence type="predicted"/>
<name>A0A4V2KDF5_9GAMM</name>
<dbReference type="RefSeq" id="WP_131182964.1">
    <property type="nucleotide sequence ID" value="NZ_QJUO01000001.1"/>
</dbReference>
<dbReference type="Proteomes" id="UP000292639">
    <property type="component" value="Unassembled WGS sequence"/>
</dbReference>
<gene>
    <name evidence="1" type="ORF">DNJ96_02290</name>
</gene>
<dbReference type="AlphaFoldDB" id="A0A4V2KDF5"/>